<protein>
    <submittedName>
        <fullName evidence="7">(pine wood nematode) hypothetical protein</fullName>
    </submittedName>
</protein>
<dbReference type="Proteomes" id="UP000582659">
    <property type="component" value="Unassembled WGS sequence"/>
</dbReference>
<feature type="transmembrane region" description="Helical" evidence="5">
    <location>
        <begin position="223"/>
        <end position="241"/>
    </location>
</feature>
<dbReference type="CDD" id="cd00637">
    <property type="entry name" value="7tm_classA_rhodopsin-like"/>
    <property type="match status" value="1"/>
</dbReference>
<evidence type="ECO:0000313" key="8">
    <source>
        <dbReference type="Proteomes" id="UP000659654"/>
    </source>
</evidence>
<feature type="domain" description="G-protein coupled receptors family 1 profile" evidence="6">
    <location>
        <begin position="35"/>
        <end position="274"/>
    </location>
</feature>
<proteinExistence type="predicted"/>
<dbReference type="PANTHER" id="PTHR23360">
    <property type="entry name" value="G-PROTEIN COUPLED RECEPTORS FAMILY 1 PROFILE DOMAIN-CONTAINING PROTEIN-RELATED"/>
    <property type="match status" value="1"/>
</dbReference>
<feature type="transmembrane region" description="Helical" evidence="5">
    <location>
        <begin position="131"/>
        <end position="153"/>
    </location>
</feature>
<dbReference type="InterPro" id="IPR019424">
    <property type="entry name" value="7TM_GPCR_Srsx"/>
</dbReference>
<sequence length="320" mass="36229">MAFMDFYNEYHDRLIWAAVPGVIIILCSVAVGIFGNSNIVLATIRSGKTRQSVHILIAATAFSDILHQSSHVIFAINFFSLHTFTTLNNCFYQQVISFCGMNFGSFSYLTVGIDRLICITFPLRYNSINHVLYVGGLLCLPLMYSMTFLFLSINSMQGDENKLVLCFVTTPLNGNLGLYWNVAQWTTFASTIVCYSIVWLLIRSKKARFSERYARKLTRSLTFIVSGIIFGWFITTLVNISAEKLGATDFDMFLVHTDFGWPANVAIAANFFIYYSTYPDYRKAFTEQLSVIGIKTGKRKRAIRSKPTMFGQENSKPVTN</sequence>
<comment type="subcellular location">
    <subcellularLocation>
        <location evidence="1">Membrane</location>
    </subcellularLocation>
</comment>
<dbReference type="GO" id="GO:0016020">
    <property type="term" value="C:membrane"/>
    <property type="evidence" value="ECO:0007669"/>
    <property type="project" value="UniProtKB-SubCell"/>
</dbReference>
<dbReference type="SMART" id="SM01381">
    <property type="entry name" value="7TM_GPCR_Srsx"/>
    <property type="match status" value="1"/>
</dbReference>
<organism evidence="7 8">
    <name type="scientific">Bursaphelenchus xylophilus</name>
    <name type="common">Pinewood nematode worm</name>
    <name type="synonym">Aphelenchoides xylophilus</name>
    <dbReference type="NCBI Taxonomy" id="6326"/>
    <lineage>
        <taxon>Eukaryota</taxon>
        <taxon>Metazoa</taxon>
        <taxon>Ecdysozoa</taxon>
        <taxon>Nematoda</taxon>
        <taxon>Chromadorea</taxon>
        <taxon>Rhabditida</taxon>
        <taxon>Tylenchina</taxon>
        <taxon>Tylenchomorpha</taxon>
        <taxon>Aphelenchoidea</taxon>
        <taxon>Aphelenchoididae</taxon>
        <taxon>Bursaphelenchus</taxon>
    </lineage>
</organism>
<feature type="transmembrane region" description="Helical" evidence="5">
    <location>
        <begin position="182"/>
        <end position="202"/>
    </location>
</feature>
<feature type="transmembrane region" description="Helical" evidence="5">
    <location>
        <begin position="14"/>
        <end position="34"/>
    </location>
</feature>
<dbReference type="InterPro" id="IPR000276">
    <property type="entry name" value="GPCR_Rhodpsn"/>
</dbReference>
<dbReference type="AlphaFoldDB" id="A0A811LEW9"/>
<dbReference type="SMR" id="A0A811LEW9"/>
<dbReference type="Proteomes" id="UP000659654">
    <property type="component" value="Unassembled WGS sequence"/>
</dbReference>
<dbReference type="GO" id="GO:0004930">
    <property type="term" value="F:G protein-coupled receptor activity"/>
    <property type="evidence" value="ECO:0007669"/>
    <property type="project" value="InterPro"/>
</dbReference>
<keyword evidence="2 5" id="KW-0812">Transmembrane</keyword>
<dbReference type="PANTHER" id="PTHR23360:SF5">
    <property type="entry name" value="G-PROTEIN COUPLED RECEPTORS FAMILY 1 PROFILE DOMAIN-CONTAINING PROTEIN"/>
    <property type="match status" value="1"/>
</dbReference>
<evidence type="ECO:0000256" key="1">
    <source>
        <dbReference type="ARBA" id="ARBA00004370"/>
    </source>
</evidence>
<evidence type="ECO:0000256" key="4">
    <source>
        <dbReference type="ARBA" id="ARBA00023136"/>
    </source>
</evidence>
<feature type="transmembrane region" description="Helical" evidence="5">
    <location>
        <begin position="55"/>
        <end position="79"/>
    </location>
</feature>
<keyword evidence="8" id="KW-1185">Reference proteome</keyword>
<dbReference type="SUPFAM" id="SSF81321">
    <property type="entry name" value="Family A G protein-coupled receptor-like"/>
    <property type="match status" value="1"/>
</dbReference>
<dbReference type="EMBL" id="CAJFCV020000004">
    <property type="protein sequence ID" value="CAG9115361.1"/>
    <property type="molecule type" value="Genomic_DNA"/>
</dbReference>
<evidence type="ECO:0000313" key="7">
    <source>
        <dbReference type="EMBL" id="CAD5226068.1"/>
    </source>
</evidence>
<name>A0A811LEW9_BURXY</name>
<dbReference type="InterPro" id="IPR047130">
    <property type="entry name" value="7TM_GPCR_Srsx_nematod"/>
</dbReference>
<feature type="transmembrane region" description="Helical" evidence="5">
    <location>
        <begin position="261"/>
        <end position="278"/>
    </location>
</feature>
<evidence type="ECO:0000256" key="3">
    <source>
        <dbReference type="ARBA" id="ARBA00022989"/>
    </source>
</evidence>
<dbReference type="EMBL" id="CAJFDI010000004">
    <property type="protein sequence ID" value="CAD5226068.1"/>
    <property type="molecule type" value="Genomic_DNA"/>
</dbReference>
<comment type="caution">
    <text evidence="7">The sequence shown here is derived from an EMBL/GenBank/DDBJ whole genome shotgun (WGS) entry which is preliminary data.</text>
</comment>
<dbReference type="Gene3D" id="1.20.1070.10">
    <property type="entry name" value="Rhodopsin 7-helix transmembrane proteins"/>
    <property type="match status" value="1"/>
</dbReference>
<dbReference type="PROSITE" id="PS50262">
    <property type="entry name" value="G_PROTEIN_RECEP_F1_2"/>
    <property type="match status" value="1"/>
</dbReference>
<feature type="transmembrane region" description="Helical" evidence="5">
    <location>
        <begin position="91"/>
        <end position="111"/>
    </location>
</feature>
<keyword evidence="4 5" id="KW-0472">Membrane</keyword>
<dbReference type="InterPro" id="IPR017452">
    <property type="entry name" value="GPCR_Rhodpsn_7TM"/>
</dbReference>
<evidence type="ECO:0000256" key="5">
    <source>
        <dbReference type="SAM" id="Phobius"/>
    </source>
</evidence>
<evidence type="ECO:0000256" key="2">
    <source>
        <dbReference type="ARBA" id="ARBA00022692"/>
    </source>
</evidence>
<evidence type="ECO:0000259" key="6">
    <source>
        <dbReference type="PROSITE" id="PS50262"/>
    </source>
</evidence>
<accession>A0A811LEW9</accession>
<gene>
    <name evidence="7" type="ORF">BXYJ_LOCUS8860</name>
</gene>
<dbReference type="OrthoDB" id="5820127at2759"/>
<dbReference type="Pfam" id="PF10320">
    <property type="entry name" value="7TM_GPCR_Srsx"/>
    <property type="match status" value="1"/>
</dbReference>
<keyword evidence="3 5" id="KW-1133">Transmembrane helix</keyword>
<reference evidence="7" key="1">
    <citation type="submission" date="2020-09" db="EMBL/GenBank/DDBJ databases">
        <authorList>
            <person name="Kikuchi T."/>
        </authorList>
    </citation>
    <scope>NUCLEOTIDE SEQUENCE</scope>
    <source>
        <strain evidence="7">Ka4C1</strain>
    </source>
</reference>